<sequence>MMKRIGQLREFSNTWVTDISSMAFKILQKNINKSMQCNLSWNGESGFEVVDKVFTHCVDIVGALVVAELDRLRAPCRHGVAALHYKNYEPIHYVASCYNKKTYLRTYEYVIQPMHNMNMWPPSDNPTVQPPAVKQLSGKPSKARRKEANETKRTGKLSKCGAVRTCINCHTN</sequence>
<evidence type="ECO:0000313" key="3">
    <source>
        <dbReference type="Proteomes" id="UP001234989"/>
    </source>
</evidence>
<reference evidence="2" key="1">
    <citation type="submission" date="2023-08" db="EMBL/GenBank/DDBJ databases">
        <title>A de novo genome assembly of Solanum verrucosum Schlechtendal, a Mexican diploid species geographically isolated from the other diploid A-genome species in potato relatives.</title>
        <authorList>
            <person name="Hosaka K."/>
        </authorList>
    </citation>
    <scope>NUCLEOTIDE SEQUENCE</scope>
    <source>
        <tissue evidence="2">Young leaves</tissue>
    </source>
</reference>
<name>A0AAF0TSF4_SOLVR</name>
<accession>A0AAF0TSF4</accession>
<keyword evidence="3" id="KW-1185">Reference proteome</keyword>
<dbReference type="PANTHER" id="PTHR31973">
    <property type="entry name" value="POLYPROTEIN, PUTATIVE-RELATED"/>
    <property type="match status" value="1"/>
</dbReference>
<protein>
    <submittedName>
        <fullName evidence="2">Uncharacterized protein</fullName>
    </submittedName>
</protein>
<evidence type="ECO:0000313" key="2">
    <source>
        <dbReference type="EMBL" id="WMV30339.1"/>
    </source>
</evidence>
<dbReference type="AlphaFoldDB" id="A0AAF0TSF4"/>
<organism evidence="2 3">
    <name type="scientific">Solanum verrucosum</name>
    <dbReference type="NCBI Taxonomy" id="315347"/>
    <lineage>
        <taxon>Eukaryota</taxon>
        <taxon>Viridiplantae</taxon>
        <taxon>Streptophyta</taxon>
        <taxon>Embryophyta</taxon>
        <taxon>Tracheophyta</taxon>
        <taxon>Spermatophyta</taxon>
        <taxon>Magnoliopsida</taxon>
        <taxon>eudicotyledons</taxon>
        <taxon>Gunneridae</taxon>
        <taxon>Pentapetalae</taxon>
        <taxon>asterids</taxon>
        <taxon>lamiids</taxon>
        <taxon>Solanales</taxon>
        <taxon>Solanaceae</taxon>
        <taxon>Solanoideae</taxon>
        <taxon>Solaneae</taxon>
        <taxon>Solanum</taxon>
    </lineage>
</organism>
<feature type="region of interest" description="Disordered" evidence="1">
    <location>
        <begin position="121"/>
        <end position="155"/>
    </location>
</feature>
<proteinExistence type="predicted"/>
<evidence type="ECO:0000256" key="1">
    <source>
        <dbReference type="SAM" id="MobiDB-lite"/>
    </source>
</evidence>
<dbReference type="EMBL" id="CP133616">
    <property type="protein sequence ID" value="WMV30339.1"/>
    <property type="molecule type" value="Genomic_DNA"/>
</dbReference>
<gene>
    <name evidence="2" type="ORF">MTR67_023724</name>
</gene>
<dbReference type="PANTHER" id="PTHR31973:SF197">
    <property type="entry name" value="SWIM-TYPE DOMAIN-CONTAINING PROTEIN"/>
    <property type="match status" value="1"/>
</dbReference>
<dbReference type="Proteomes" id="UP001234989">
    <property type="component" value="Chromosome 5"/>
</dbReference>